<dbReference type="Pfam" id="PF10604">
    <property type="entry name" value="Polyketide_cyc2"/>
    <property type="match status" value="1"/>
</dbReference>
<protein>
    <submittedName>
        <fullName evidence="1">Polyketide cyclase / dehydrase and lipid transport</fullName>
    </submittedName>
</protein>
<reference evidence="2" key="1">
    <citation type="submission" date="2016-10" db="EMBL/GenBank/DDBJ databases">
        <authorList>
            <person name="Varghese N."/>
            <person name="Submissions S."/>
        </authorList>
    </citation>
    <scope>NUCLEOTIDE SEQUENCE [LARGE SCALE GENOMIC DNA]</scope>
    <source>
        <strain evidence="2">CGMCC 1.10118</strain>
    </source>
</reference>
<dbReference type="EMBL" id="FNPB01000001">
    <property type="protein sequence ID" value="SDX57747.1"/>
    <property type="molecule type" value="Genomic_DNA"/>
</dbReference>
<sequence length="198" mass="22113">MAVVPGVTARNAFDAPAPASGVDELVVTTVVYLPPEETYDFLIDFPRYAKYSEHLRTVSRRSGDGGAGTRYALRFAWWKLTYTVESEVTEVEKPETIDWRIVRNLDASGRWVIEPLDEVPSDAPDDVDAASRVSFEVAYDPGSANEGGLDLPRFVSFGWVLDRLKPAIATEAERIVERVVEDLEGTHRPIDLTVERRS</sequence>
<proteinExistence type="predicted"/>
<dbReference type="CDD" id="cd07812">
    <property type="entry name" value="SRPBCC"/>
    <property type="match status" value="1"/>
</dbReference>
<dbReference type="Gene3D" id="3.30.530.20">
    <property type="match status" value="1"/>
</dbReference>
<name>A0A1H3CUC4_9EURY</name>
<dbReference type="Proteomes" id="UP000199170">
    <property type="component" value="Unassembled WGS sequence"/>
</dbReference>
<accession>A0A1H3CUC4</accession>
<evidence type="ECO:0000313" key="1">
    <source>
        <dbReference type="EMBL" id="SDX57747.1"/>
    </source>
</evidence>
<dbReference type="AlphaFoldDB" id="A0A1H3CUC4"/>
<dbReference type="STRING" id="660517.SAMN04487946_101204"/>
<dbReference type="SUPFAM" id="SSF55961">
    <property type="entry name" value="Bet v1-like"/>
    <property type="match status" value="1"/>
</dbReference>
<evidence type="ECO:0000313" key="2">
    <source>
        <dbReference type="Proteomes" id="UP000199170"/>
    </source>
</evidence>
<gene>
    <name evidence="1" type="ORF">SAMN04487946_101204</name>
</gene>
<organism evidence="1 2">
    <name type="scientific">Halobellus clavatus</name>
    <dbReference type="NCBI Taxonomy" id="660517"/>
    <lineage>
        <taxon>Archaea</taxon>
        <taxon>Methanobacteriati</taxon>
        <taxon>Methanobacteriota</taxon>
        <taxon>Stenosarchaea group</taxon>
        <taxon>Halobacteria</taxon>
        <taxon>Halobacteriales</taxon>
        <taxon>Haloferacaceae</taxon>
        <taxon>Halobellus</taxon>
    </lineage>
</organism>
<keyword evidence="2" id="KW-1185">Reference proteome</keyword>
<dbReference type="InterPro" id="IPR023393">
    <property type="entry name" value="START-like_dom_sf"/>
</dbReference>
<dbReference type="InterPro" id="IPR019587">
    <property type="entry name" value="Polyketide_cyclase/dehydratase"/>
</dbReference>